<keyword evidence="2 3" id="KW-0802">TPR repeat</keyword>
<feature type="repeat" description="TPR" evidence="3">
    <location>
        <begin position="835"/>
        <end position="868"/>
    </location>
</feature>
<dbReference type="SUPFAM" id="SSF52540">
    <property type="entry name" value="P-loop containing nucleoside triphosphate hydrolases"/>
    <property type="match status" value="1"/>
</dbReference>
<dbReference type="InterPro" id="IPR013105">
    <property type="entry name" value="TPR_2"/>
</dbReference>
<evidence type="ECO:0000259" key="5">
    <source>
        <dbReference type="Pfam" id="PF13191"/>
    </source>
</evidence>
<dbReference type="SMART" id="SM00028">
    <property type="entry name" value="TPR"/>
    <property type="match status" value="11"/>
</dbReference>
<feature type="repeat" description="TPR" evidence="3">
    <location>
        <begin position="955"/>
        <end position="988"/>
    </location>
</feature>
<sequence>MITLHIKLKLTTDDYAELRYFTDNPNHYQTRKLPLSQISDLIQIAERDYYVSSFAEDYAVTGKRLYDWLDGSDRWLQKLINQYQRQGIILAIATAEKLAHLPWEVLHDGKSFLVQKSIIPVRWVSSDSVKTLSVEKNPENRALQVLFMATSPQGVEPVLDYEAEEARILTATGRQPLALTVEESGCLSELGYLVDDYGEDYFDIFHITGHATITNGQPEFITETETGAAYYASAEDIKEALQFRIPKLIFLSGCRTGQAGSVDDNSGSVPSMAEELLKAGAKAVLGWGQKVLESDATEAAATLYGELAAGKQITEAVASTYQTLIKNKARDWHLLRLYAADSLPGELVTPLRTRGRKPAPPPSVTTEFLDGAGKVKVPTRESFVGRRRQLQSCLRTLTQSTEEIGVLIYGMGGLGKSSVAARLCDRLPNFQRVVWVGRIDEPSLVSRLVDKLDDNEQRQQIQNPDEELRFRFKRVFQQLWDAGEKPFLLVLDDFEVNLEPRQDSFVLKTSAVEVLTALVWAIRETYTNHRLILTCRYEFEFSQLRYFHKQPLEGMRGADLRKKCSRLVAFGAKSQVDENLKSQAKRLADGNPRLLEWLNKILQASPHPLAPSPQAMRGDKSVDVVAILNRLEVDAVELREQVLAEALLEQMDKIMQEMLTLGLVFELPVPREALTAVCAGIPNLENYINRSVALGLLEVSPDESLRVPRILPLQLPTNIETLYQQAAEVLYRLWWEEAETSTEEERLEIHRLALLGKQGEIASIVGSALAGNWKKKSRFREALHLCKSTLNTVEDYRILHQLARSEKELGEIEQAHQHYQQALELCPATEETEKATIIHNLAIIYADTGKIEEAITLYHQSLKIKESIGDIQSKAATLHQLALIYAKTGKIEEAIALYHQSLEITESIGDIQSKAATLHELGRIYVKTGKIEEAIALYHQSLEINESIGDIQGQAATLHCLGYIYANTGKIEEAIALYHQSLEINESIGNVQGQAATLHELAGVYADTGKIEEAIALYHQSLKIKESIGNVQGKAVTLHNLGYIYTNTGKIEEAIILFHQSLEIKESIGDIQGKAATLHCLATIYADTEKIEEAIILFHQSLEITERIGYVQGKAATLHELGRIYVKMGKIEEAIALYQQVLEIDESTGNVQGKAATLHCLAIIYANTGKIEEAIALYQQVLEIDESTGNVQGKATTLAMLGHLLAYQKGDFVTALDYLQQSLEILQRIQSPDAETVRGIINDVQQMAKS</sequence>
<dbReference type="Gene3D" id="3.40.50.300">
    <property type="entry name" value="P-loop containing nucleotide triphosphate hydrolases"/>
    <property type="match status" value="1"/>
</dbReference>
<evidence type="ECO:0000256" key="2">
    <source>
        <dbReference type="ARBA" id="ARBA00022803"/>
    </source>
</evidence>
<dbReference type="SUPFAM" id="SSF48452">
    <property type="entry name" value="TPR-like"/>
    <property type="match status" value="2"/>
</dbReference>
<evidence type="ECO:0000256" key="3">
    <source>
        <dbReference type="PROSITE-ProRule" id="PRU00339"/>
    </source>
</evidence>
<evidence type="ECO:0000259" key="4">
    <source>
        <dbReference type="Pfam" id="PF12770"/>
    </source>
</evidence>
<keyword evidence="7" id="KW-1185">Reference proteome</keyword>
<dbReference type="PANTHER" id="PTHR45641:SF19">
    <property type="entry name" value="NEPHROCYSTIN-3"/>
    <property type="match status" value="1"/>
</dbReference>
<organism evidence="6 7">
    <name type="scientific">Okeanomitos corallinicola TIOX110</name>
    <dbReference type="NCBI Taxonomy" id="3133117"/>
    <lineage>
        <taxon>Bacteria</taxon>
        <taxon>Bacillati</taxon>
        <taxon>Cyanobacteriota</taxon>
        <taxon>Cyanophyceae</taxon>
        <taxon>Nostocales</taxon>
        <taxon>Aphanizomenonaceae</taxon>
        <taxon>Okeanomitos</taxon>
    </lineage>
</organism>
<dbReference type="PROSITE" id="PS50293">
    <property type="entry name" value="TPR_REGION"/>
    <property type="match status" value="2"/>
</dbReference>
<proteinExistence type="predicted"/>
<evidence type="ECO:0000313" key="6">
    <source>
        <dbReference type="EMBL" id="WZB89901.1"/>
    </source>
</evidence>
<dbReference type="Pfam" id="PF13191">
    <property type="entry name" value="AAA_16"/>
    <property type="match status" value="1"/>
</dbReference>
<evidence type="ECO:0000313" key="7">
    <source>
        <dbReference type="Proteomes" id="UP001483337"/>
    </source>
</evidence>
<feature type="domain" description="Orc1-like AAA ATPase" evidence="5">
    <location>
        <begin position="383"/>
        <end position="499"/>
    </location>
</feature>
<dbReference type="RefSeq" id="WP_353932797.1">
    <property type="nucleotide sequence ID" value="NZ_CP150886.1"/>
</dbReference>
<feature type="repeat" description="TPR" evidence="3">
    <location>
        <begin position="995"/>
        <end position="1028"/>
    </location>
</feature>
<dbReference type="Pfam" id="PF07719">
    <property type="entry name" value="TPR_2"/>
    <property type="match status" value="1"/>
</dbReference>
<dbReference type="InterPro" id="IPR019734">
    <property type="entry name" value="TPR_rpt"/>
</dbReference>
<dbReference type="InterPro" id="IPR041664">
    <property type="entry name" value="AAA_16"/>
</dbReference>
<dbReference type="EMBL" id="CP150886">
    <property type="protein sequence ID" value="WZB89901.1"/>
    <property type="molecule type" value="Genomic_DNA"/>
</dbReference>
<name>A0ABZ2UWX3_9CYAN</name>
<dbReference type="Pfam" id="PF12770">
    <property type="entry name" value="CHAT"/>
    <property type="match status" value="1"/>
</dbReference>
<feature type="repeat" description="TPR" evidence="3">
    <location>
        <begin position="915"/>
        <end position="948"/>
    </location>
</feature>
<feature type="repeat" description="TPR" evidence="3">
    <location>
        <begin position="796"/>
        <end position="829"/>
    </location>
</feature>
<feature type="repeat" description="TPR" evidence="3">
    <location>
        <begin position="875"/>
        <end position="908"/>
    </location>
</feature>
<dbReference type="InterPro" id="IPR011990">
    <property type="entry name" value="TPR-like_helical_dom_sf"/>
</dbReference>
<dbReference type="InterPro" id="IPR027417">
    <property type="entry name" value="P-loop_NTPase"/>
</dbReference>
<accession>A0ABZ2UWX3</accession>
<feature type="domain" description="CHAT" evidence="4">
    <location>
        <begin position="62"/>
        <end position="331"/>
    </location>
</feature>
<dbReference type="Gene3D" id="1.25.40.10">
    <property type="entry name" value="Tetratricopeptide repeat domain"/>
    <property type="match status" value="2"/>
</dbReference>
<feature type="repeat" description="TPR" evidence="3">
    <location>
        <begin position="1115"/>
        <end position="1148"/>
    </location>
</feature>
<dbReference type="PANTHER" id="PTHR45641">
    <property type="entry name" value="TETRATRICOPEPTIDE REPEAT PROTEIN (AFU_ORTHOLOGUE AFUA_6G03870)"/>
    <property type="match status" value="1"/>
</dbReference>
<dbReference type="Pfam" id="PF13424">
    <property type="entry name" value="TPR_12"/>
    <property type="match status" value="5"/>
</dbReference>
<evidence type="ECO:0000256" key="1">
    <source>
        <dbReference type="ARBA" id="ARBA00022737"/>
    </source>
</evidence>
<feature type="repeat" description="TPR" evidence="3">
    <location>
        <begin position="1155"/>
        <end position="1188"/>
    </location>
</feature>
<gene>
    <name evidence="6" type="ORF">WJM97_09485</name>
</gene>
<reference evidence="6 7" key="1">
    <citation type="submission" date="2024-04" db="EMBL/GenBank/DDBJ databases">
        <title>Okeanomitos corallinicola gen. &amp; sp. nov. (Nostocales, Cyanobacteria), a new toxic marine heterocyst-forming cyanobacterium from a coral reef.</title>
        <authorList>
            <person name="Li H."/>
            <person name="Li R."/>
            <person name="Kang J."/>
            <person name="Hii K.S."/>
            <person name="Mohamed H.F."/>
            <person name="Xu X."/>
            <person name="Luo Z."/>
        </authorList>
    </citation>
    <scope>NUCLEOTIDE SEQUENCE [LARGE SCALE GENOMIC DNA]</scope>
    <source>
        <strain evidence="6 7">TIOX110</strain>
    </source>
</reference>
<feature type="repeat" description="TPR" evidence="3">
    <location>
        <begin position="1035"/>
        <end position="1068"/>
    </location>
</feature>
<keyword evidence="1" id="KW-0677">Repeat</keyword>
<dbReference type="Proteomes" id="UP001483337">
    <property type="component" value="Chromosome"/>
</dbReference>
<protein>
    <submittedName>
        <fullName evidence="6">Tetratricopeptide repeat protein</fullName>
    </submittedName>
</protein>
<dbReference type="PROSITE" id="PS50005">
    <property type="entry name" value="TPR"/>
    <property type="match status" value="9"/>
</dbReference>
<dbReference type="InterPro" id="IPR024983">
    <property type="entry name" value="CHAT_dom"/>
</dbReference>